<reference evidence="1 2" key="1">
    <citation type="journal article" date="2021" name="bioRxiv">
        <title>Unraveling nitrogen, sulfur and carbon metabolic pathways and microbial community transcriptional responses to substrate deprivation and toxicity stresses in a bioreactor mimicking anoxic brackish coastal sediment conditions.</title>
        <authorList>
            <person name="Martins P.D."/>
            <person name="Echeveste M.J."/>
            <person name="Arshad A."/>
            <person name="Kurth J."/>
            <person name="Ouboter H."/>
            <person name="Jetten M.S.M."/>
            <person name="Welte C.U."/>
        </authorList>
    </citation>
    <scope>NUCLEOTIDE SEQUENCE [LARGE SCALE GENOMIC DNA]</scope>
    <source>
        <strain evidence="1">MAG_38</strain>
    </source>
</reference>
<dbReference type="GO" id="GO:0030246">
    <property type="term" value="F:carbohydrate binding"/>
    <property type="evidence" value="ECO:0007669"/>
    <property type="project" value="InterPro"/>
</dbReference>
<keyword evidence="1" id="KW-0378">Hydrolase</keyword>
<dbReference type="SUPFAM" id="SSF49452">
    <property type="entry name" value="Starch-binding domain-like"/>
    <property type="match status" value="1"/>
</dbReference>
<gene>
    <name evidence="1" type="ORF">K8G79_07920</name>
</gene>
<evidence type="ECO:0000313" key="1">
    <source>
        <dbReference type="EMBL" id="MBZ0160045.1"/>
    </source>
</evidence>
<dbReference type="EMBL" id="JAIOIU010000097">
    <property type="protein sequence ID" value="MBZ0160045.1"/>
    <property type="molecule type" value="Genomic_DNA"/>
</dbReference>
<dbReference type="InterPro" id="IPR008972">
    <property type="entry name" value="Cupredoxin"/>
</dbReference>
<name>A0AAJ1AK33_9BACT</name>
<proteinExistence type="predicted"/>
<evidence type="ECO:0000313" key="2">
    <source>
        <dbReference type="Proteomes" id="UP001197609"/>
    </source>
</evidence>
<sequence>MYGMREIVAVTVVAGCVLGAAAQTLAYEGGAVKDGGTITGTIKFAGTPPVRKELQVTKDKEVCEKKQHLSWDLVVGPQKGIENAVVSLIDVSKGEKWAITKATVDQNVCEYTPHVVVVPTGSTLDILNSDGILHNVHTYSKANPSINKAQPKFKKVLPVQFAKPEIVKVTCDAHSWMLGWLVVSDHPYVAVTNDKGEFTLNNVPPGNYKLEVWQETLGKKVQDVTVKSKQETKLTIELAK</sequence>
<dbReference type="SUPFAM" id="SSF49503">
    <property type="entry name" value="Cupredoxins"/>
    <property type="match status" value="1"/>
</dbReference>
<dbReference type="InterPro" id="IPR013784">
    <property type="entry name" value="Carb-bd-like_fold"/>
</dbReference>
<protein>
    <submittedName>
        <fullName evidence="1">Carboxypeptidase regulatory-like domain-containing protein</fullName>
    </submittedName>
</protein>
<dbReference type="Proteomes" id="UP001197609">
    <property type="component" value="Unassembled WGS sequence"/>
</dbReference>
<keyword evidence="1" id="KW-0645">Protease</keyword>
<accession>A0AAJ1AK33</accession>
<comment type="caution">
    <text evidence="1">The sequence shown here is derived from an EMBL/GenBank/DDBJ whole genome shotgun (WGS) entry which is preliminary data.</text>
</comment>
<organism evidence="1 2">
    <name type="scientific">Candidatus Methylomirabilis tolerans</name>
    <dbReference type="NCBI Taxonomy" id="3123416"/>
    <lineage>
        <taxon>Bacteria</taxon>
        <taxon>Candidatus Methylomirabilota</taxon>
        <taxon>Candidatus Methylomirabilia</taxon>
        <taxon>Candidatus Methylomirabilales</taxon>
        <taxon>Candidatus Methylomirabilaceae</taxon>
        <taxon>Candidatus Methylomirabilis</taxon>
    </lineage>
</organism>
<dbReference type="GO" id="GO:0004180">
    <property type="term" value="F:carboxypeptidase activity"/>
    <property type="evidence" value="ECO:0007669"/>
    <property type="project" value="UniProtKB-KW"/>
</dbReference>
<dbReference type="Pfam" id="PF13620">
    <property type="entry name" value="CarboxypepD_reg"/>
    <property type="match status" value="1"/>
</dbReference>
<dbReference type="Gene3D" id="2.60.40.1120">
    <property type="entry name" value="Carboxypeptidase-like, regulatory domain"/>
    <property type="match status" value="1"/>
</dbReference>
<dbReference type="AlphaFoldDB" id="A0AAJ1AK33"/>
<keyword evidence="1" id="KW-0121">Carboxypeptidase</keyword>